<evidence type="ECO:0000313" key="1">
    <source>
        <dbReference type="EMBL" id="KAG8515182.1"/>
    </source>
</evidence>
<organism evidence="1 2">
    <name type="scientific">Galemys pyrenaicus</name>
    <name type="common">Iberian desman</name>
    <name type="synonym">Pyrenean desman</name>
    <dbReference type="NCBI Taxonomy" id="202257"/>
    <lineage>
        <taxon>Eukaryota</taxon>
        <taxon>Metazoa</taxon>
        <taxon>Chordata</taxon>
        <taxon>Craniata</taxon>
        <taxon>Vertebrata</taxon>
        <taxon>Euteleostomi</taxon>
        <taxon>Mammalia</taxon>
        <taxon>Eutheria</taxon>
        <taxon>Laurasiatheria</taxon>
        <taxon>Eulipotyphla</taxon>
        <taxon>Talpidae</taxon>
        <taxon>Galemys</taxon>
    </lineage>
</organism>
<reference evidence="1" key="1">
    <citation type="journal article" date="2021" name="Evol. Appl.">
        <title>The genome of the Pyrenean desman and the effects of bottlenecks and inbreeding on the genomic landscape of an endangered species.</title>
        <authorList>
            <person name="Escoda L."/>
            <person name="Castresana J."/>
        </authorList>
    </citation>
    <scope>NUCLEOTIDE SEQUENCE</scope>
    <source>
        <strain evidence="1">IBE-C5619</strain>
    </source>
</reference>
<dbReference type="AlphaFoldDB" id="A0A8J6DMQ5"/>
<name>A0A8J6DMQ5_GALPY</name>
<comment type="caution">
    <text evidence="1">The sequence shown here is derived from an EMBL/GenBank/DDBJ whole genome shotgun (WGS) entry which is preliminary data.</text>
</comment>
<dbReference type="OrthoDB" id="5330228at2759"/>
<proteinExistence type="predicted"/>
<protein>
    <submittedName>
        <fullName evidence="1">Uncharacterized protein</fullName>
    </submittedName>
</protein>
<accession>A0A8J6DMQ5</accession>
<dbReference type="Proteomes" id="UP000700334">
    <property type="component" value="Unassembled WGS sequence"/>
</dbReference>
<feature type="non-terminal residue" evidence="1">
    <location>
        <position position="1"/>
    </location>
</feature>
<sequence length="253" mass="28960">RWRNQKVARIRERGLCALWLPTSGTEWARREPGSLFTGDHACARRGYLQWMGMNAEWLQLENSAWVALKNKESIEYEHSVSQEVRERMYAFLDPKSDQRVGEKKFLRTQRKFSLDEFSPLTSEPNEKRLGCHTYSDPTKVVEHLYKGQKSLKSFSISEQLRIDPEAEDTDAGKTAVECEHVDSKRELKASYKNGIGTAGITVITVCRADSAEARAENQGNPFQKEEQHLKDWVSVSEDKSKIYSVVSTISLVK</sequence>
<evidence type="ECO:0000313" key="2">
    <source>
        <dbReference type="Proteomes" id="UP000700334"/>
    </source>
</evidence>
<dbReference type="EMBL" id="JAGFMF010011712">
    <property type="protein sequence ID" value="KAG8515182.1"/>
    <property type="molecule type" value="Genomic_DNA"/>
</dbReference>
<feature type="non-terminal residue" evidence="1">
    <location>
        <position position="253"/>
    </location>
</feature>
<keyword evidence="2" id="KW-1185">Reference proteome</keyword>
<gene>
    <name evidence="1" type="ORF">J0S82_008536</name>
</gene>